<dbReference type="GO" id="GO:0006310">
    <property type="term" value="P:DNA recombination"/>
    <property type="evidence" value="ECO:0007669"/>
    <property type="project" value="InterPro"/>
</dbReference>
<dbReference type="SUPFAM" id="SSF56091">
    <property type="entry name" value="DNA ligase/mRNA capping enzyme, catalytic domain"/>
    <property type="match status" value="1"/>
</dbReference>
<evidence type="ECO:0000256" key="2">
    <source>
        <dbReference type="ARBA" id="ARBA00012727"/>
    </source>
</evidence>
<dbReference type="GO" id="GO:0003910">
    <property type="term" value="F:DNA ligase (ATP) activity"/>
    <property type="evidence" value="ECO:0007669"/>
    <property type="project" value="UniProtKB-EC"/>
</dbReference>
<dbReference type="AlphaFoldDB" id="A0A840P5R4"/>
<evidence type="ECO:0000256" key="3">
    <source>
        <dbReference type="ARBA" id="ARBA00022598"/>
    </source>
</evidence>
<dbReference type="Pfam" id="PF01068">
    <property type="entry name" value="DNA_ligase_A_M"/>
    <property type="match status" value="1"/>
</dbReference>
<dbReference type="Gene3D" id="3.30.470.30">
    <property type="entry name" value="DNA ligase/mRNA capping enzyme"/>
    <property type="match status" value="1"/>
</dbReference>
<dbReference type="GO" id="GO:0005524">
    <property type="term" value="F:ATP binding"/>
    <property type="evidence" value="ECO:0007669"/>
    <property type="project" value="InterPro"/>
</dbReference>
<evidence type="ECO:0000256" key="4">
    <source>
        <dbReference type="ARBA" id="ARBA00034003"/>
    </source>
</evidence>
<dbReference type="Gene3D" id="2.40.50.140">
    <property type="entry name" value="Nucleic acid-binding proteins"/>
    <property type="match status" value="1"/>
</dbReference>
<dbReference type="PANTHER" id="PTHR45674:SF4">
    <property type="entry name" value="DNA LIGASE 1"/>
    <property type="match status" value="1"/>
</dbReference>
<dbReference type="EC" id="6.5.1.1" evidence="2"/>
<dbReference type="SUPFAM" id="SSF50249">
    <property type="entry name" value="Nucleic acid-binding proteins"/>
    <property type="match status" value="1"/>
</dbReference>
<dbReference type="Pfam" id="PF04679">
    <property type="entry name" value="DNA_ligase_A_C"/>
    <property type="match status" value="1"/>
</dbReference>
<dbReference type="InterPro" id="IPR012310">
    <property type="entry name" value="DNA_ligase_ATP-dep_cent"/>
</dbReference>
<evidence type="ECO:0000259" key="5">
    <source>
        <dbReference type="PROSITE" id="PS50160"/>
    </source>
</evidence>
<dbReference type="InterPro" id="IPR014146">
    <property type="entry name" value="LigD_ligase_dom"/>
</dbReference>
<dbReference type="InterPro" id="IPR012340">
    <property type="entry name" value="NA-bd_OB-fold"/>
</dbReference>
<organism evidence="6 7">
    <name type="scientific">Thermocatellispora tengchongensis</name>
    <dbReference type="NCBI Taxonomy" id="1073253"/>
    <lineage>
        <taxon>Bacteria</taxon>
        <taxon>Bacillati</taxon>
        <taxon>Actinomycetota</taxon>
        <taxon>Actinomycetes</taxon>
        <taxon>Streptosporangiales</taxon>
        <taxon>Streptosporangiaceae</taxon>
        <taxon>Thermocatellispora</taxon>
    </lineage>
</organism>
<keyword evidence="7" id="KW-1185">Reference proteome</keyword>
<proteinExistence type="inferred from homology"/>
<dbReference type="Gene3D" id="3.30.1490.70">
    <property type="match status" value="1"/>
</dbReference>
<dbReference type="PROSITE" id="PS50160">
    <property type="entry name" value="DNA_LIGASE_A3"/>
    <property type="match status" value="1"/>
</dbReference>
<evidence type="ECO:0000313" key="6">
    <source>
        <dbReference type="EMBL" id="MBB5133896.1"/>
    </source>
</evidence>
<dbReference type="CDD" id="cd07906">
    <property type="entry name" value="Adenylation_DNA_ligase_LigD_LigC"/>
    <property type="match status" value="1"/>
</dbReference>
<dbReference type="PANTHER" id="PTHR45674">
    <property type="entry name" value="DNA LIGASE 1/3 FAMILY MEMBER"/>
    <property type="match status" value="1"/>
</dbReference>
<reference evidence="6 7" key="1">
    <citation type="submission" date="2020-08" db="EMBL/GenBank/DDBJ databases">
        <title>Genomic Encyclopedia of Type Strains, Phase IV (KMG-IV): sequencing the most valuable type-strain genomes for metagenomic binning, comparative biology and taxonomic classification.</title>
        <authorList>
            <person name="Goeker M."/>
        </authorList>
    </citation>
    <scope>NUCLEOTIDE SEQUENCE [LARGE SCALE GENOMIC DNA]</scope>
    <source>
        <strain evidence="6 7">DSM 45615</strain>
    </source>
</reference>
<protein>
    <recommendedName>
        <fullName evidence="2">DNA ligase (ATP)</fullName>
        <ecNumber evidence="2">6.5.1.1</ecNumber>
    </recommendedName>
</protein>
<accession>A0A840P5R4</accession>
<dbReference type="EMBL" id="JACHGN010000007">
    <property type="protein sequence ID" value="MBB5133896.1"/>
    <property type="molecule type" value="Genomic_DNA"/>
</dbReference>
<sequence length="312" mass="34841">MPYPVEPMLAVPGELPRDGSHYALEIKWDGIRAIAYVDADATLRLTGRKGADYTQRYPEVAELVPRLAGHRVVLDGEIVAFDPAGRPSFARLQRRMHVTDPGSTLLFSLIPIAYLPFDLLYLDGYALFDLPYADRRTLLESLDLDVPQRFPGDTVELLEVTRGQGLEGVVAKRLDAPYRQGRRSEWWIKVKNLDTREVVIGGWRSGKGRRSGGVGSLLMGAFGPRGLAYLGHVGTGFTETVLDDLYALLVPLEIGDSAFAEPLPPEMTRDSRWVRPELVGEVAFTTYTQERRLRNAVWRGLRPDKVPAEITL</sequence>
<comment type="similarity">
    <text evidence="1">Belongs to the ATP-dependent DNA ligase family.</text>
</comment>
<keyword evidence="3 6" id="KW-0436">Ligase</keyword>
<dbReference type="CDD" id="cd07971">
    <property type="entry name" value="OBF_DNA_ligase_LigD"/>
    <property type="match status" value="1"/>
</dbReference>
<comment type="catalytic activity">
    <reaction evidence="4">
        <text>ATP + (deoxyribonucleotide)n-3'-hydroxyl + 5'-phospho-(deoxyribonucleotide)m = (deoxyribonucleotide)n+m + AMP + diphosphate.</text>
        <dbReference type="EC" id="6.5.1.1"/>
    </reaction>
</comment>
<evidence type="ECO:0000256" key="1">
    <source>
        <dbReference type="ARBA" id="ARBA00007572"/>
    </source>
</evidence>
<feature type="domain" description="ATP-dependent DNA ligase family profile" evidence="5">
    <location>
        <begin position="110"/>
        <end position="223"/>
    </location>
</feature>
<dbReference type="InterPro" id="IPR012309">
    <property type="entry name" value="DNA_ligase_ATP-dep_C"/>
</dbReference>
<name>A0A840P5R4_9ACTN</name>
<dbReference type="GO" id="GO:0006281">
    <property type="term" value="P:DNA repair"/>
    <property type="evidence" value="ECO:0007669"/>
    <property type="project" value="InterPro"/>
</dbReference>
<dbReference type="RefSeq" id="WP_246518305.1">
    <property type="nucleotide sequence ID" value="NZ_BAABIX010000039.1"/>
</dbReference>
<dbReference type="Proteomes" id="UP000578449">
    <property type="component" value="Unassembled WGS sequence"/>
</dbReference>
<dbReference type="InterPro" id="IPR050191">
    <property type="entry name" value="ATP-dep_DNA_ligase"/>
</dbReference>
<dbReference type="NCBIfam" id="TIGR02779">
    <property type="entry name" value="NHEJ_ligase_lig"/>
    <property type="match status" value="1"/>
</dbReference>
<evidence type="ECO:0000313" key="7">
    <source>
        <dbReference type="Proteomes" id="UP000578449"/>
    </source>
</evidence>
<comment type="caution">
    <text evidence="6">The sequence shown here is derived from an EMBL/GenBank/DDBJ whole genome shotgun (WGS) entry which is preliminary data.</text>
</comment>
<gene>
    <name evidence="6" type="ORF">HNP84_003622</name>
</gene>